<keyword evidence="6" id="KW-1185">Reference proteome</keyword>
<accession>A0ABT0SES1</accession>
<evidence type="ECO:0000313" key="5">
    <source>
        <dbReference type="EMBL" id="MCL7713816.1"/>
    </source>
</evidence>
<comment type="caution">
    <text evidence="5">The sequence shown here is derived from an EMBL/GenBank/DDBJ whole genome shotgun (WGS) entry which is preliminary data.</text>
</comment>
<proteinExistence type="predicted"/>
<sequence>MAMAEDNDGTGFDASLKRSWDAWLHALGEAPGATADNGFDWREGLTRWAQLVATDAPAQAQQLGAHLQQQASGWLGAMQQLAARFAGRDTSAAEIAAAWRDSVEGQGDAMLHWMLDAARGGLAGPSWWEHPLFQGLREGMEGGDWLKVPAFGPAREHQARWQALLRAQREHRQHMDAYAGVLRGVLDDAFVRFEAKLAEHEAPGRQLTGARALFDLWIDAAEDAYAAVALSDRFQRLYAELANSQLRLQAAARQELERACEQLGMPTRTEMDAAHRRIADLERWVRRMANASAAPPVATAGMPADAPTATRRRRAAPKAGGSAAKKTATKKATAAPRRGGKA</sequence>
<keyword evidence="3" id="KW-0583">PHB biosynthesis</keyword>
<gene>
    <name evidence="5" type="primary">phaE</name>
    <name evidence="5" type="ORF">K5L01_03950</name>
</gene>
<dbReference type="InterPro" id="IPR010123">
    <property type="entry name" value="PHA_synth_III_E"/>
</dbReference>
<comment type="pathway">
    <text evidence="1">Biopolymer metabolism; poly-(R)-3-hydroxybutanoate biosynthesis.</text>
</comment>
<evidence type="ECO:0000313" key="6">
    <source>
        <dbReference type="Proteomes" id="UP001431235"/>
    </source>
</evidence>
<name>A0ABT0SES1_9GAMM</name>
<evidence type="ECO:0000256" key="1">
    <source>
        <dbReference type="ARBA" id="ARBA00004683"/>
    </source>
</evidence>
<reference evidence="5 6" key="1">
    <citation type="submission" date="2021-08" db="EMBL/GenBank/DDBJ databases">
        <title>Novel members of of the genus Stenotrophomonas from differernt environment.</title>
        <authorList>
            <person name="Deng Y."/>
        </authorList>
    </citation>
    <scope>NUCLEOTIDE SEQUENCE [LARGE SCALE GENOMIC DNA]</scope>
    <source>
        <strain evidence="5 6">CPCC 101365</strain>
    </source>
</reference>
<organism evidence="5 6">
    <name type="scientific">Stenotrophomonas mori</name>
    <dbReference type="NCBI Taxonomy" id="2871096"/>
    <lineage>
        <taxon>Bacteria</taxon>
        <taxon>Pseudomonadati</taxon>
        <taxon>Pseudomonadota</taxon>
        <taxon>Gammaproteobacteria</taxon>
        <taxon>Lysobacterales</taxon>
        <taxon>Lysobacteraceae</taxon>
        <taxon>Stenotrophomonas</taxon>
    </lineage>
</organism>
<protein>
    <recommendedName>
        <fullName evidence="2">Poly(3-hydroxyalkanoate) polymerase subunit PhaE</fullName>
    </recommendedName>
</protein>
<dbReference type="EMBL" id="JAIKTS010000001">
    <property type="protein sequence ID" value="MCL7713816.1"/>
    <property type="molecule type" value="Genomic_DNA"/>
</dbReference>
<dbReference type="NCBIfam" id="TIGR01834">
    <property type="entry name" value="PHA_synth_III_E"/>
    <property type="match status" value="1"/>
</dbReference>
<evidence type="ECO:0000256" key="2">
    <source>
        <dbReference type="ARBA" id="ARBA00019066"/>
    </source>
</evidence>
<dbReference type="Proteomes" id="UP001431235">
    <property type="component" value="Unassembled WGS sequence"/>
</dbReference>
<dbReference type="Pfam" id="PF09712">
    <property type="entry name" value="PHA_synth_III_E"/>
    <property type="match status" value="2"/>
</dbReference>
<evidence type="ECO:0000256" key="3">
    <source>
        <dbReference type="ARBA" id="ARBA00022752"/>
    </source>
</evidence>
<feature type="region of interest" description="Disordered" evidence="4">
    <location>
        <begin position="292"/>
        <end position="342"/>
    </location>
</feature>
<feature type="compositionally biased region" description="Low complexity" evidence="4">
    <location>
        <begin position="317"/>
        <end position="342"/>
    </location>
</feature>
<evidence type="ECO:0000256" key="4">
    <source>
        <dbReference type="SAM" id="MobiDB-lite"/>
    </source>
</evidence>